<dbReference type="EMBL" id="DS114036">
    <property type="protein sequence ID" value="EAX91428.1"/>
    <property type="molecule type" value="Genomic_DNA"/>
</dbReference>
<accession>A2FUJ5</accession>
<dbReference type="PANTHER" id="PTHR43686">
    <property type="entry name" value="SULFURTRANSFERASE-RELATED"/>
    <property type="match status" value="1"/>
</dbReference>
<dbReference type="Gene3D" id="3.40.50.620">
    <property type="entry name" value="HUPs"/>
    <property type="match status" value="1"/>
</dbReference>
<reference evidence="1" key="1">
    <citation type="submission" date="2006-10" db="EMBL/GenBank/DDBJ databases">
        <authorList>
            <person name="Amadeo P."/>
            <person name="Zhao Q."/>
            <person name="Wortman J."/>
            <person name="Fraser-Liggett C."/>
            <person name="Carlton J."/>
        </authorList>
    </citation>
    <scope>NUCLEOTIDE SEQUENCE</scope>
    <source>
        <strain evidence="1">G3</strain>
    </source>
</reference>
<protein>
    <submittedName>
        <fullName evidence="1">Uncharacterized protein</fullName>
    </submittedName>
</protein>
<keyword evidence="2" id="KW-1185">Reference proteome</keyword>
<sequence>MLNSIKKKSAMTCSEFHLFDLNDKVIIPIDADGKKLPLACWMHFKAEKTKPKIPLLAIHFYSTPHPDPQTKLILDEFCNKYKLDIKYVHHKEVTNRDELYNMYIEQAMIQGYNKIAIPDTIEAINAAMLAKMCDEGVLDAPDPKQEFQINDNTSIYLIRPFCYCSNKNIEEYAQKNSFKVHPGGINPPNENSLDASTDALNILYKFSPNVSVNFFHSQFHVEEKYLGGGDGAIHEMMSFDENT</sequence>
<proteinExistence type="predicted"/>
<dbReference type="InterPro" id="IPR014729">
    <property type="entry name" value="Rossmann-like_a/b/a_fold"/>
</dbReference>
<dbReference type="KEGG" id="tva:75680183"/>
<evidence type="ECO:0000313" key="2">
    <source>
        <dbReference type="Proteomes" id="UP000001542"/>
    </source>
</evidence>
<dbReference type="SMR" id="A2FUJ5"/>
<dbReference type="SUPFAM" id="SSF52402">
    <property type="entry name" value="Adenine nucleotide alpha hydrolases-like"/>
    <property type="match status" value="1"/>
</dbReference>
<organism evidence="1 2">
    <name type="scientific">Trichomonas vaginalis (strain ATCC PRA-98 / G3)</name>
    <dbReference type="NCBI Taxonomy" id="412133"/>
    <lineage>
        <taxon>Eukaryota</taxon>
        <taxon>Metamonada</taxon>
        <taxon>Parabasalia</taxon>
        <taxon>Trichomonadida</taxon>
        <taxon>Trichomonadidae</taxon>
        <taxon>Trichomonas</taxon>
    </lineage>
</organism>
<reference evidence="1" key="2">
    <citation type="journal article" date="2007" name="Science">
        <title>Draft genome sequence of the sexually transmitted pathogen Trichomonas vaginalis.</title>
        <authorList>
            <person name="Carlton J.M."/>
            <person name="Hirt R.P."/>
            <person name="Silva J.C."/>
            <person name="Delcher A.L."/>
            <person name="Schatz M."/>
            <person name="Zhao Q."/>
            <person name="Wortman J.R."/>
            <person name="Bidwell S.L."/>
            <person name="Alsmark U.C.M."/>
            <person name="Besteiro S."/>
            <person name="Sicheritz-Ponten T."/>
            <person name="Noel C.J."/>
            <person name="Dacks J.B."/>
            <person name="Foster P.G."/>
            <person name="Simillion C."/>
            <person name="Van de Peer Y."/>
            <person name="Miranda-Saavedra D."/>
            <person name="Barton G.J."/>
            <person name="Westrop G.D."/>
            <person name="Mueller S."/>
            <person name="Dessi D."/>
            <person name="Fiori P.L."/>
            <person name="Ren Q."/>
            <person name="Paulsen I."/>
            <person name="Zhang H."/>
            <person name="Bastida-Corcuera F.D."/>
            <person name="Simoes-Barbosa A."/>
            <person name="Brown M.T."/>
            <person name="Hayes R.D."/>
            <person name="Mukherjee M."/>
            <person name="Okumura C.Y."/>
            <person name="Schneider R."/>
            <person name="Smith A.J."/>
            <person name="Vanacova S."/>
            <person name="Villalvazo M."/>
            <person name="Haas B.J."/>
            <person name="Pertea M."/>
            <person name="Feldblyum T.V."/>
            <person name="Utterback T.R."/>
            <person name="Shu C.L."/>
            <person name="Osoegawa K."/>
            <person name="de Jong P.J."/>
            <person name="Hrdy I."/>
            <person name="Horvathova L."/>
            <person name="Zubacova Z."/>
            <person name="Dolezal P."/>
            <person name="Malik S.B."/>
            <person name="Logsdon J.M. Jr."/>
            <person name="Henze K."/>
            <person name="Gupta A."/>
            <person name="Wang C.C."/>
            <person name="Dunne R.L."/>
            <person name="Upcroft J.A."/>
            <person name="Upcroft P."/>
            <person name="White O."/>
            <person name="Salzberg S.L."/>
            <person name="Tang P."/>
            <person name="Chiu C.-H."/>
            <person name="Lee Y.-S."/>
            <person name="Embley T.M."/>
            <person name="Coombs G.H."/>
            <person name="Mottram J.C."/>
            <person name="Tachezy J."/>
            <person name="Fraser-Liggett C.M."/>
            <person name="Johnson P.J."/>
        </authorList>
    </citation>
    <scope>NUCLEOTIDE SEQUENCE [LARGE SCALE GENOMIC DNA]</scope>
    <source>
        <strain evidence="1">G3</strain>
    </source>
</reference>
<dbReference type="RefSeq" id="XP_001304358.1">
    <property type="nucleotide sequence ID" value="XM_001304357.1"/>
</dbReference>
<dbReference type="AlphaFoldDB" id="A2FUJ5"/>
<dbReference type="InParanoid" id="A2FUJ5"/>
<dbReference type="VEuPathDB" id="TrichDB:TVAGG3_0947080"/>
<dbReference type="PANTHER" id="PTHR43686:SF1">
    <property type="entry name" value="AMINOTRAN_5 DOMAIN-CONTAINING PROTEIN"/>
    <property type="match status" value="1"/>
</dbReference>
<name>A2FUJ5_TRIV3</name>
<dbReference type="VEuPathDB" id="TrichDB:TVAG_484420"/>
<dbReference type="OrthoDB" id="10408376at2759"/>
<dbReference type="Proteomes" id="UP000001542">
    <property type="component" value="Unassembled WGS sequence"/>
</dbReference>
<gene>
    <name evidence="1" type="ORF">TVAG_484420</name>
</gene>
<evidence type="ECO:0000313" key="1">
    <source>
        <dbReference type="EMBL" id="EAX91428.1"/>
    </source>
</evidence>